<protein>
    <submittedName>
        <fullName evidence="2">Uncharacterized protein</fullName>
    </submittedName>
</protein>
<accession>F8MDC5</accession>
<dbReference type="Proteomes" id="UP000008065">
    <property type="component" value="Unassembled WGS sequence"/>
</dbReference>
<evidence type="ECO:0000313" key="3">
    <source>
        <dbReference type="Proteomes" id="UP000008065"/>
    </source>
</evidence>
<dbReference type="RefSeq" id="XP_009847857.1">
    <property type="nucleotide sequence ID" value="XM_009849555.1"/>
</dbReference>
<evidence type="ECO:0000256" key="1">
    <source>
        <dbReference type="SAM" id="Phobius"/>
    </source>
</evidence>
<evidence type="ECO:0000313" key="2">
    <source>
        <dbReference type="EMBL" id="EGO60617.1"/>
    </source>
</evidence>
<sequence>MLDYSNPDRDSQRTTLKGATVATLLLHNTRLFIIRGHLVLIGLYLPLIVVTSRQRQEALSPIVSD</sequence>
<gene>
    <name evidence="2" type="ORF">NEUTE1DRAFT_115804</name>
</gene>
<feature type="transmembrane region" description="Helical" evidence="1">
    <location>
        <begin position="32"/>
        <end position="50"/>
    </location>
</feature>
<dbReference type="HOGENOM" id="CLU_2850260_0_0_1"/>
<organism evidence="2 3">
    <name type="scientific">Neurospora tetrasperma (strain FGSC 2508 / ATCC MYA-4615 / P0657)</name>
    <dbReference type="NCBI Taxonomy" id="510951"/>
    <lineage>
        <taxon>Eukaryota</taxon>
        <taxon>Fungi</taxon>
        <taxon>Dikarya</taxon>
        <taxon>Ascomycota</taxon>
        <taxon>Pezizomycotina</taxon>
        <taxon>Sordariomycetes</taxon>
        <taxon>Sordariomycetidae</taxon>
        <taxon>Sordariales</taxon>
        <taxon>Sordariaceae</taxon>
        <taxon>Neurospora</taxon>
    </lineage>
</organism>
<dbReference type="GeneID" id="20822863"/>
<reference evidence="3" key="1">
    <citation type="journal article" date="2011" name="Genetics">
        <title>Massive changes in genome architecture accompany the transition to self-fertility in the filamentous fungus Neurospora tetrasperma.</title>
        <authorList>
            <person name="Ellison C.E."/>
            <person name="Stajich J.E."/>
            <person name="Jacobson D.J."/>
            <person name="Natvig D.O."/>
            <person name="Lapidus A."/>
            <person name="Foster B."/>
            <person name="Aerts A."/>
            <person name="Riley R."/>
            <person name="Lindquist E.A."/>
            <person name="Grigoriev I.V."/>
            <person name="Taylor J.W."/>
        </authorList>
    </citation>
    <scope>NUCLEOTIDE SEQUENCE [LARGE SCALE GENOMIC DNA]</scope>
    <source>
        <strain evidence="3">FGSC 2508 / P0657</strain>
    </source>
</reference>
<dbReference type="VEuPathDB" id="FungiDB:NEUTE1DRAFT_115804"/>
<dbReference type="KEGG" id="nte:NEUTE1DRAFT115804"/>
<dbReference type="EMBL" id="GL891302">
    <property type="protein sequence ID" value="EGO60617.1"/>
    <property type="molecule type" value="Genomic_DNA"/>
</dbReference>
<dbReference type="AlphaFoldDB" id="F8MDC5"/>
<keyword evidence="1" id="KW-0812">Transmembrane</keyword>
<name>F8MDC5_NEUT8</name>
<proteinExistence type="predicted"/>
<keyword evidence="1" id="KW-1133">Transmembrane helix</keyword>
<keyword evidence="1" id="KW-0472">Membrane</keyword>
<keyword evidence="3" id="KW-1185">Reference proteome</keyword>